<dbReference type="PANTHER" id="PTHR10871:SF1">
    <property type="entry name" value="SMALL RIBOSOMAL SUBUNIT PROTEIN US13M"/>
    <property type="match status" value="1"/>
</dbReference>
<dbReference type="EMBL" id="MGFU01000026">
    <property type="protein sequence ID" value="OGM12610.1"/>
    <property type="molecule type" value="Genomic_DNA"/>
</dbReference>
<feature type="compositionally biased region" description="Basic residues" evidence="7">
    <location>
        <begin position="100"/>
        <end position="115"/>
    </location>
</feature>
<gene>
    <name evidence="5" type="primary">rpsM</name>
    <name evidence="8" type="ORF">A2V80_02300</name>
</gene>
<dbReference type="PANTHER" id="PTHR10871">
    <property type="entry name" value="30S RIBOSOMAL PROTEIN S13/40S RIBOSOMAL PROTEIN S18"/>
    <property type="match status" value="1"/>
</dbReference>
<feature type="compositionally biased region" description="Basic and acidic residues" evidence="7">
    <location>
        <begin position="119"/>
        <end position="134"/>
    </location>
</feature>
<dbReference type="AlphaFoldDB" id="A0A1F7XC60"/>
<keyword evidence="5" id="KW-0820">tRNA-binding</keyword>
<evidence type="ECO:0000256" key="6">
    <source>
        <dbReference type="RuleBase" id="RU003830"/>
    </source>
</evidence>
<comment type="function">
    <text evidence="5">Located at the top of the head of the 30S subunit, it contacts several helices of the 16S rRNA. In the 70S ribosome it contacts the 23S rRNA (bridge B1a) and protein L5 of the 50S subunit (bridge B1b), connecting the 2 subunits; these bridges are implicated in subunit movement. Contacts the tRNAs in the A and P-sites.</text>
</comment>
<name>A0A1F7XC60_9BACT</name>
<evidence type="ECO:0000256" key="4">
    <source>
        <dbReference type="ARBA" id="ARBA00035166"/>
    </source>
</evidence>
<evidence type="ECO:0000313" key="9">
    <source>
        <dbReference type="Proteomes" id="UP000179013"/>
    </source>
</evidence>
<dbReference type="Pfam" id="PF00416">
    <property type="entry name" value="Ribosomal_S13"/>
    <property type="match status" value="1"/>
</dbReference>
<dbReference type="GO" id="GO:0005829">
    <property type="term" value="C:cytosol"/>
    <property type="evidence" value="ECO:0007669"/>
    <property type="project" value="TreeGrafter"/>
</dbReference>
<dbReference type="Gene3D" id="1.10.8.50">
    <property type="match status" value="1"/>
</dbReference>
<reference evidence="8 9" key="1">
    <citation type="journal article" date="2016" name="Nat. Commun.">
        <title>Thousands of microbial genomes shed light on interconnected biogeochemical processes in an aquifer system.</title>
        <authorList>
            <person name="Anantharaman K."/>
            <person name="Brown C.T."/>
            <person name="Hug L.A."/>
            <person name="Sharon I."/>
            <person name="Castelle C.J."/>
            <person name="Probst A.J."/>
            <person name="Thomas B.C."/>
            <person name="Singh A."/>
            <person name="Wilkins M.J."/>
            <person name="Karaoz U."/>
            <person name="Brodie E.L."/>
            <person name="Williams K.H."/>
            <person name="Hubbard S.S."/>
            <person name="Banfield J.F."/>
        </authorList>
    </citation>
    <scope>NUCLEOTIDE SEQUENCE [LARGE SCALE GENOMIC DNA]</scope>
</reference>
<feature type="region of interest" description="Disordered" evidence="7">
    <location>
        <begin position="95"/>
        <end position="134"/>
    </location>
</feature>
<evidence type="ECO:0000256" key="3">
    <source>
        <dbReference type="ARBA" id="ARBA00023274"/>
    </source>
</evidence>
<dbReference type="PROSITE" id="PS50159">
    <property type="entry name" value="RIBOSOMAL_S13_2"/>
    <property type="match status" value="1"/>
</dbReference>
<dbReference type="GO" id="GO:0015935">
    <property type="term" value="C:small ribosomal subunit"/>
    <property type="evidence" value="ECO:0007669"/>
    <property type="project" value="TreeGrafter"/>
</dbReference>
<comment type="caution">
    <text evidence="8">The sequence shown here is derived from an EMBL/GenBank/DDBJ whole genome shotgun (WGS) entry which is preliminary data.</text>
</comment>
<protein>
    <recommendedName>
        <fullName evidence="4 5">Small ribosomal subunit protein uS13</fullName>
    </recommendedName>
</protein>
<dbReference type="GO" id="GO:0006412">
    <property type="term" value="P:translation"/>
    <property type="evidence" value="ECO:0007669"/>
    <property type="project" value="UniProtKB-UniRule"/>
</dbReference>
<evidence type="ECO:0000256" key="7">
    <source>
        <dbReference type="SAM" id="MobiDB-lite"/>
    </source>
</evidence>
<dbReference type="Proteomes" id="UP000179013">
    <property type="component" value="Unassembled WGS sequence"/>
</dbReference>
<dbReference type="InterPro" id="IPR027437">
    <property type="entry name" value="Rbsml_uS13_C"/>
</dbReference>
<keyword evidence="5" id="KW-0699">rRNA-binding</keyword>
<keyword evidence="2 5" id="KW-0689">Ribosomal protein</keyword>
<sequence>MARIAGVELQDNWRVEYALTNIKGIGMSLSKKILDELKLNKGKRVSELTNDEIAKIAGKIEEYPTEGELIRKVRANISRLTAIGSYVGIRHTKGLPVRGQRTKSNARTKRGKRKTVGAFKKEAMTKVQPAKKEG</sequence>
<dbReference type="GO" id="GO:0019843">
    <property type="term" value="F:rRNA binding"/>
    <property type="evidence" value="ECO:0007669"/>
    <property type="project" value="UniProtKB-UniRule"/>
</dbReference>
<organism evidence="8 9">
    <name type="scientific">Candidatus Woesebacteria bacterium RBG_16_39_8b</name>
    <dbReference type="NCBI Taxonomy" id="1802482"/>
    <lineage>
        <taxon>Bacteria</taxon>
        <taxon>Candidatus Woeseibacteriota</taxon>
    </lineage>
</organism>
<accession>A0A1F7XC60</accession>
<dbReference type="FunFam" id="1.10.8.50:FF:000001">
    <property type="entry name" value="30S ribosomal protein S13"/>
    <property type="match status" value="1"/>
</dbReference>
<evidence type="ECO:0000313" key="8">
    <source>
        <dbReference type="EMBL" id="OGM12610.1"/>
    </source>
</evidence>
<keyword evidence="5" id="KW-0694">RNA-binding</keyword>
<evidence type="ECO:0000256" key="5">
    <source>
        <dbReference type="HAMAP-Rule" id="MF_01315"/>
    </source>
</evidence>
<dbReference type="PIRSF" id="PIRSF002134">
    <property type="entry name" value="Ribosomal_S13"/>
    <property type="match status" value="1"/>
</dbReference>
<keyword evidence="3 5" id="KW-0687">Ribonucleoprotein</keyword>
<proteinExistence type="inferred from homology"/>
<dbReference type="SUPFAM" id="SSF46946">
    <property type="entry name" value="S13-like H2TH domain"/>
    <property type="match status" value="1"/>
</dbReference>
<evidence type="ECO:0000256" key="1">
    <source>
        <dbReference type="ARBA" id="ARBA00008080"/>
    </source>
</evidence>
<dbReference type="GO" id="GO:0000049">
    <property type="term" value="F:tRNA binding"/>
    <property type="evidence" value="ECO:0007669"/>
    <property type="project" value="UniProtKB-UniRule"/>
</dbReference>
<dbReference type="HAMAP" id="MF_01315">
    <property type="entry name" value="Ribosomal_uS13"/>
    <property type="match status" value="1"/>
</dbReference>
<comment type="subunit">
    <text evidence="5">Part of the 30S ribosomal subunit. Forms a loose heterodimer with protein S19. Forms two bridges to the 50S subunit in the 70S ribosome.</text>
</comment>
<dbReference type="InterPro" id="IPR001892">
    <property type="entry name" value="Ribosomal_uS13"/>
</dbReference>
<comment type="similarity">
    <text evidence="1 5 6">Belongs to the universal ribosomal protein uS13 family.</text>
</comment>
<evidence type="ECO:0000256" key="2">
    <source>
        <dbReference type="ARBA" id="ARBA00022980"/>
    </source>
</evidence>
<dbReference type="GO" id="GO:0003735">
    <property type="term" value="F:structural constituent of ribosome"/>
    <property type="evidence" value="ECO:0007669"/>
    <property type="project" value="InterPro"/>
</dbReference>
<dbReference type="Gene3D" id="4.10.910.10">
    <property type="entry name" value="30s ribosomal protein s13, domain 2"/>
    <property type="match status" value="1"/>
</dbReference>
<dbReference type="InterPro" id="IPR010979">
    <property type="entry name" value="Ribosomal_uS13-like_H2TH"/>
</dbReference>